<dbReference type="SUPFAM" id="SSF81321">
    <property type="entry name" value="Family A G protein-coupled receptor-like"/>
    <property type="match status" value="1"/>
</dbReference>
<keyword evidence="11" id="KW-0966">Cell projection</keyword>
<comment type="similarity">
    <text evidence="12">Belongs to the G-protein coupled receptor 1 family.</text>
</comment>
<dbReference type="GeneID" id="102688038"/>
<dbReference type="HOGENOM" id="CLU_009579_7_0_1"/>
<keyword evidence="4 12" id="KW-0812">Transmembrane</keyword>
<dbReference type="GeneTree" id="ENSGT01140000282530"/>
<dbReference type="GO" id="GO:0043005">
    <property type="term" value="C:neuron projection"/>
    <property type="evidence" value="ECO:0007669"/>
    <property type="project" value="UniProtKB-SubCell"/>
</dbReference>
<evidence type="ECO:0000256" key="4">
    <source>
        <dbReference type="ARBA" id="ARBA00022692"/>
    </source>
</evidence>
<evidence type="ECO:0000256" key="11">
    <source>
        <dbReference type="ARBA" id="ARBA00023273"/>
    </source>
</evidence>
<sequence length="362" mass="41998">MEEVDNCSTVWKSNISVCCPFYVNSPEDGPCPGLQCYMVLEKREKTVISTICFFAGPLTFLENVLVLCLIFFTPALRRKPSYLFISSLALADVFASLFFTISFLDFHLFERTDNAEVYLFKLGGVTLSFTSSVGSLLLTALDRYICMHRPSEYKTILTRRRALACLTALWMTTIFIAFLPPLGWNCKTMDRPCSQLFPYVDHSYLACWIILVMFLLVLIIYAYIHILWKAHKHVVYMAKHSIRPGHVRMRMDIRLARMFSLILAILVTCWFPVLAFMIVDFFHCLSREQKRAFAFWSTLCLVNSSVNPLIYALRSRDMRRVMLKVLSWCRGQRSYMEGSQESDMQQKPSNQETISERVEKQI</sequence>
<evidence type="ECO:0000256" key="5">
    <source>
        <dbReference type="ARBA" id="ARBA00022989"/>
    </source>
</evidence>
<dbReference type="GO" id="GO:0007189">
    <property type="term" value="P:adenylate cyclase-activating G protein-coupled receptor signaling pathway"/>
    <property type="evidence" value="ECO:0000318"/>
    <property type="project" value="GO_Central"/>
</dbReference>
<feature type="transmembrane region" description="Helical" evidence="14">
    <location>
        <begin position="84"/>
        <end position="106"/>
    </location>
</feature>
<dbReference type="InterPro" id="IPR002230">
    <property type="entry name" value="Cnbnoid_rcpt"/>
</dbReference>
<feature type="transmembrane region" description="Helical" evidence="14">
    <location>
        <begin position="293"/>
        <end position="313"/>
    </location>
</feature>
<evidence type="ECO:0000256" key="8">
    <source>
        <dbReference type="ARBA" id="ARBA00023170"/>
    </source>
</evidence>
<keyword evidence="7 14" id="KW-0472">Membrane</keyword>
<dbReference type="SMART" id="SM01381">
    <property type="entry name" value="7TM_GPCR_Srsx"/>
    <property type="match status" value="1"/>
</dbReference>
<dbReference type="OMA" id="PYVDHHY"/>
<feature type="transmembrane region" description="Helical" evidence="14">
    <location>
        <begin position="203"/>
        <end position="224"/>
    </location>
</feature>
<dbReference type="InParanoid" id="W5NMV0"/>
<reference evidence="16" key="2">
    <citation type="submission" date="2025-08" db="UniProtKB">
        <authorList>
            <consortium name="Ensembl"/>
        </authorList>
    </citation>
    <scope>IDENTIFICATION</scope>
</reference>
<evidence type="ECO:0000256" key="3">
    <source>
        <dbReference type="ARBA" id="ARBA00022475"/>
    </source>
</evidence>
<keyword evidence="6 12" id="KW-0297">G-protein coupled receptor</keyword>
<dbReference type="STRING" id="7918.ENSLOCP00000021959"/>
<dbReference type="Ensembl" id="ENSLOCT00000021998.1">
    <property type="protein sequence ID" value="ENSLOCP00000021959.1"/>
    <property type="gene ID" value="ENSLOCG00000017856.1"/>
</dbReference>
<keyword evidence="17" id="KW-1185">Reference proteome</keyword>
<dbReference type="PANTHER" id="PTHR22750">
    <property type="entry name" value="G-PROTEIN COUPLED RECEPTOR"/>
    <property type="match status" value="1"/>
</dbReference>
<evidence type="ECO:0000256" key="12">
    <source>
        <dbReference type="RuleBase" id="RU000688"/>
    </source>
</evidence>
<organism evidence="16 17">
    <name type="scientific">Lepisosteus oculatus</name>
    <name type="common">Spotted gar</name>
    <dbReference type="NCBI Taxonomy" id="7918"/>
    <lineage>
        <taxon>Eukaryota</taxon>
        <taxon>Metazoa</taxon>
        <taxon>Chordata</taxon>
        <taxon>Craniata</taxon>
        <taxon>Vertebrata</taxon>
        <taxon>Euteleostomi</taxon>
        <taxon>Actinopterygii</taxon>
        <taxon>Neopterygii</taxon>
        <taxon>Holostei</taxon>
        <taxon>Semionotiformes</taxon>
        <taxon>Lepisosteidae</taxon>
        <taxon>Lepisosteus</taxon>
    </lineage>
</organism>
<keyword evidence="9" id="KW-0325">Glycoprotein</keyword>
<dbReference type="AlphaFoldDB" id="W5NMV0"/>
<dbReference type="InterPro" id="IPR000276">
    <property type="entry name" value="GPCR_Rhodpsn"/>
</dbReference>
<evidence type="ECO:0000313" key="17">
    <source>
        <dbReference type="Proteomes" id="UP000018468"/>
    </source>
</evidence>
<accession>W5NMV0</accession>
<feature type="transmembrane region" description="Helical" evidence="14">
    <location>
        <begin position="118"/>
        <end position="141"/>
    </location>
</feature>
<feature type="transmembrane region" description="Helical" evidence="14">
    <location>
        <begin position="162"/>
        <end position="183"/>
    </location>
</feature>
<dbReference type="InterPro" id="IPR017452">
    <property type="entry name" value="GPCR_Rhodpsn_7TM"/>
</dbReference>
<dbReference type="GO" id="GO:0005886">
    <property type="term" value="C:plasma membrane"/>
    <property type="evidence" value="ECO:0000318"/>
    <property type="project" value="GO_Central"/>
</dbReference>
<evidence type="ECO:0000313" key="16">
    <source>
        <dbReference type="Ensembl" id="ENSLOCP00000021959.1"/>
    </source>
</evidence>
<evidence type="ECO:0000256" key="9">
    <source>
        <dbReference type="ARBA" id="ARBA00023180"/>
    </source>
</evidence>
<dbReference type="OrthoDB" id="10011551at2759"/>
<dbReference type="PRINTS" id="PR00362">
    <property type="entry name" value="CANNABINOIDR"/>
</dbReference>
<name>W5NMV0_LEPOC</name>
<dbReference type="Gene3D" id="1.20.1070.10">
    <property type="entry name" value="Rhodopsin 7-helix transmembrane proteins"/>
    <property type="match status" value="1"/>
</dbReference>
<dbReference type="PRINTS" id="PR00237">
    <property type="entry name" value="GPCRRHODOPSN"/>
</dbReference>
<proteinExistence type="inferred from homology"/>
<keyword evidence="8 12" id="KW-0675">Receptor</keyword>
<dbReference type="GO" id="GO:0004949">
    <property type="term" value="F:cannabinoid receptor activity"/>
    <property type="evidence" value="ECO:0000318"/>
    <property type="project" value="GO_Central"/>
</dbReference>
<feature type="region of interest" description="Disordered" evidence="13">
    <location>
        <begin position="337"/>
        <end position="362"/>
    </location>
</feature>
<comment type="subcellular location">
    <subcellularLocation>
        <location evidence="2">Cell membrane</location>
        <topology evidence="2">Multi-pass membrane protein</topology>
    </subcellularLocation>
    <subcellularLocation>
        <location evidence="1">Cell projection</location>
        <location evidence="1">Neuron projection</location>
    </subcellularLocation>
</comment>
<dbReference type="KEGG" id="loc:102688950"/>
<feature type="transmembrane region" description="Helical" evidence="14">
    <location>
        <begin position="47"/>
        <end position="72"/>
    </location>
</feature>
<evidence type="ECO:0000256" key="2">
    <source>
        <dbReference type="ARBA" id="ARBA00004651"/>
    </source>
</evidence>
<dbReference type="PROSITE" id="PS50262">
    <property type="entry name" value="G_PROTEIN_RECEP_F1_2"/>
    <property type="match status" value="1"/>
</dbReference>
<evidence type="ECO:0000256" key="10">
    <source>
        <dbReference type="ARBA" id="ARBA00023224"/>
    </source>
</evidence>
<evidence type="ECO:0000256" key="13">
    <source>
        <dbReference type="SAM" id="MobiDB-lite"/>
    </source>
</evidence>
<feature type="transmembrane region" description="Helical" evidence="14">
    <location>
        <begin position="258"/>
        <end position="281"/>
    </location>
</feature>
<feature type="domain" description="G-protein coupled receptors family 1 profile" evidence="15">
    <location>
        <begin position="62"/>
        <end position="311"/>
    </location>
</feature>
<dbReference type="RefSeq" id="XP_015204387.2">
    <property type="nucleotide sequence ID" value="XM_015348901.2"/>
</dbReference>
<evidence type="ECO:0000256" key="1">
    <source>
        <dbReference type="ARBA" id="ARBA00004487"/>
    </source>
</evidence>
<dbReference type="Bgee" id="ENSLOCG00000017856">
    <property type="expression patterns" value="Expressed in mesonephros and 7 other cell types or tissues"/>
</dbReference>
<dbReference type="eggNOG" id="KOG3656">
    <property type="taxonomic scope" value="Eukaryota"/>
</dbReference>
<keyword evidence="10 12" id="KW-0807">Transducer</keyword>
<reference evidence="17" key="1">
    <citation type="submission" date="2011-12" db="EMBL/GenBank/DDBJ databases">
        <title>The Draft Genome of Lepisosteus oculatus.</title>
        <authorList>
            <consortium name="The Broad Institute Genome Assembly &amp; Analysis Group"/>
            <consortium name="Computational R&amp;D Group"/>
            <consortium name="and Sequencing Platform"/>
            <person name="Di Palma F."/>
            <person name="Alfoldi J."/>
            <person name="Johnson J."/>
            <person name="Berlin A."/>
            <person name="Gnerre S."/>
            <person name="Jaffe D."/>
            <person name="MacCallum I."/>
            <person name="Young S."/>
            <person name="Walker B.J."/>
            <person name="Lander E.S."/>
            <person name="Lindblad-Toh K."/>
        </authorList>
    </citation>
    <scope>NUCLEOTIDE SEQUENCE [LARGE SCALE GENOMIC DNA]</scope>
</reference>
<dbReference type="Proteomes" id="UP000018468">
    <property type="component" value="Unassembled WGS sequence"/>
</dbReference>
<evidence type="ECO:0000259" key="15">
    <source>
        <dbReference type="PROSITE" id="PS50262"/>
    </source>
</evidence>
<reference evidence="16" key="3">
    <citation type="submission" date="2025-09" db="UniProtKB">
        <authorList>
            <consortium name="Ensembl"/>
        </authorList>
    </citation>
    <scope>IDENTIFICATION</scope>
</reference>
<evidence type="ECO:0000256" key="6">
    <source>
        <dbReference type="ARBA" id="ARBA00023040"/>
    </source>
</evidence>
<dbReference type="GO" id="GO:0005737">
    <property type="term" value="C:cytoplasm"/>
    <property type="evidence" value="ECO:0000318"/>
    <property type="project" value="GO_Central"/>
</dbReference>
<feature type="compositionally biased region" description="Polar residues" evidence="13">
    <location>
        <begin position="337"/>
        <end position="353"/>
    </location>
</feature>
<dbReference type="CTD" id="1269"/>
<evidence type="ECO:0000256" key="14">
    <source>
        <dbReference type="SAM" id="Phobius"/>
    </source>
</evidence>
<dbReference type="KEGG" id="loc:102688038"/>
<keyword evidence="5 14" id="KW-1133">Transmembrane helix</keyword>
<dbReference type="Pfam" id="PF00001">
    <property type="entry name" value="7tm_1"/>
    <property type="match status" value="1"/>
</dbReference>
<protein>
    <submittedName>
        <fullName evidence="16">Cannabinoid receptor 2</fullName>
    </submittedName>
</protein>
<keyword evidence="3" id="KW-1003">Cell membrane</keyword>
<dbReference type="PROSITE" id="PS00237">
    <property type="entry name" value="G_PROTEIN_RECEP_F1_1"/>
    <property type="match status" value="1"/>
</dbReference>
<dbReference type="RefSeq" id="XP_006631581.2">
    <property type="nucleotide sequence ID" value="XM_006631518.3"/>
</dbReference>
<evidence type="ECO:0000256" key="7">
    <source>
        <dbReference type="ARBA" id="ARBA00023136"/>
    </source>
</evidence>